<dbReference type="Gene3D" id="3.40.395.10">
    <property type="entry name" value="Adenoviral Proteinase, Chain A"/>
    <property type="match status" value="1"/>
</dbReference>
<dbReference type="PANTHER" id="PTHR33018:SF31">
    <property type="entry name" value="TRANSPOSASE, PTTA_EN_SPM, PLANT"/>
    <property type="match status" value="1"/>
</dbReference>
<gene>
    <name evidence="5" type="ORF">RchiOBHm_Chr2g0164701</name>
</gene>
<dbReference type="GO" id="GO:0006508">
    <property type="term" value="P:proteolysis"/>
    <property type="evidence" value="ECO:0007669"/>
    <property type="project" value="UniProtKB-KW"/>
</dbReference>
<dbReference type="EMBL" id="PDCK01000040">
    <property type="protein sequence ID" value="PRQ53273.1"/>
    <property type="molecule type" value="Genomic_DNA"/>
</dbReference>
<organism evidence="5 6">
    <name type="scientific">Rosa chinensis</name>
    <name type="common">China rose</name>
    <dbReference type="NCBI Taxonomy" id="74649"/>
    <lineage>
        <taxon>Eukaryota</taxon>
        <taxon>Viridiplantae</taxon>
        <taxon>Streptophyta</taxon>
        <taxon>Embryophyta</taxon>
        <taxon>Tracheophyta</taxon>
        <taxon>Spermatophyta</taxon>
        <taxon>Magnoliopsida</taxon>
        <taxon>eudicotyledons</taxon>
        <taxon>Gunneridae</taxon>
        <taxon>Pentapetalae</taxon>
        <taxon>rosids</taxon>
        <taxon>fabids</taxon>
        <taxon>Rosales</taxon>
        <taxon>Rosaceae</taxon>
        <taxon>Rosoideae</taxon>
        <taxon>Rosoideae incertae sedis</taxon>
        <taxon>Rosa</taxon>
    </lineage>
</organism>
<comment type="caution">
    <text evidence="5">The sequence shown here is derived from an EMBL/GenBank/DDBJ whole genome shotgun (WGS) entry which is preliminary data.</text>
</comment>
<evidence type="ECO:0000256" key="3">
    <source>
        <dbReference type="ARBA" id="ARBA00022801"/>
    </source>
</evidence>
<evidence type="ECO:0000256" key="2">
    <source>
        <dbReference type="ARBA" id="ARBA00022670"/>
    </source>
</evidence>
<dbReference type="GO" id="GO:0008234">
    <property type="term" value="F:cysteine-type peptidase activity"/>
    <property type="evidence" value="ECO:0007669"/>
    <property type="project" value="InterPro"/>
</dbReference>
<dbReference type="Gramene" id="PRQ53273">
    <property type="protein sequence ID" value="PRQ53273"/>
    <property type="gene ID" value="RchiOBHm_Chr2g0164701"/>
</dbReference>
<dbReference type="AlphaFoldDB" id="A0A2P6S3L5"/>
<evidence type="ECO:0000313" key="6">
    <source>
        <dbReference type="Proteomes" id="UP000238479"/>
    </source>
</evidence>
<dbReference type="PANTHER" id="PTHR33018">
    <property type="entry name" value="OS10G0338966 PROTEIN-RELATED"/>
    <property type="match status" value="1"/>
</dbReference>
<proteinExistence type="inferred from homology"/>
<keyword evidence="2" id="KW-0645">Protease</keyword>
<keyword evidence="6" id="KW-1185">Reference proteome</keyword>
<evidence type="ECO:0000256" key="1">
    <source>
        <dbReference type="ARBA" id="ARBA00005234"/>
    </source>
</evidence>
<dbReference type="InterPro" id="IPR003653">
    <property type="entry name" value="Peptidase_C48_C"/>
</dbReference>
<accession>A0A2P6S3L5</accession>
<dbReference type="Pfam" id="PF02902">
    <property type="entry name" value="Peptidase_C48"/>
    <property type="match status" value="1"/>
</dbReference>
<sequence length="180" mass="21179">MREVTGNCIVVYQRYLLDLLTRYKMLDMVAFVDPSMIGAIRYGDGHAQSQHIKDRLLTAKPNQIFLLPYNADVYFMDPLKRRLPTGEWRSIVDTAIAMYNAHKGKKGRSSVLWKNLAGIPPQPSSTECGYFVMRYMRDIIEDKDLSFVRKWERRSNYMYSQEDIDVIRNEWAKFVVKSYM</sequence>
<dbReference type="InterPro" id="IPR038765">
    <property type="entry name" value="Papain-like_cys_pep_sf"/>
</dbReference>
<dbReference type="OMA" id="HAQSQHI"/>
<keyword evidence="3" id="KW-0378">Hydrolase</keyword>
<dbReference type="SUPFAM" id="SSF54001">
    <property type="entry name" value="Cysteine proteinases"/>
    <property type="match status" value="1"/>
</dbReference>
<protein>
    <recommendedName>
        <fullName evidence="4">Ubiquitin-like protease family profile domain-containing protein</fullName>
    </recommendedName>
</protein>
<comment type="similarity">
    <text evidence="1">Belongs to the peptidase C48 family.</text>
</comment>
<evidence type="ECO:0000259" key="4">
    <source>
        <dbReference type="Pfam" id="PF02902"/>
    </source>
</evidence>
<reference evidence="5 6" key="1">
    <citation type="journal article" date="2018" name="Nat. Genet.">
        <title>The Rosa genome provides new insights in the design of modern roses.</title>
        <authorList>
            <person name="Bendahmane M."/>
        </authorList>
    </citation>
    <scope>NUCLEOTIDE SEQUENCE [LARGE SCALE GENOMIC DNA]</scope>
    <source>
        <strain evidence="6">cv. Old Blush</strain>
    </source>
</reference>
<name>A0A2P6S3L5_ROSCH</name>
<dbReference type="Proteomes" id="UP000238479">
    <property type="component" value="Chromosome 2"/>
</dbReference>
<evidence type="ECO:0000313" key="5">
    <source>
        <dbReference type="EMBL" id="PRQ53273.1"/>
    </source>
</evidence>
<feature type="domain" description="Ubiquitin-like protease family profile" evidence="4">
    <location>
        <begin position="107"/>
        <end position="173"/>
    </location>
</feature>